<feature type="transmembrane region" description="Helical" evidence="1">
    <location>
        <begin position="83"/>
        <end position="103"/>
    </location>
</feature>
<evidence type="ECO:0000256" key="1">
    <source>
        <dbReference type="SAM" id="Phobius"/>
    </source>
</evidence>
<reference evidence="2" key="1">
    <citation type="submission" date="2021-01" db="EMBL/GenBank/DDBJ databases">
        <authorList>
            <consortium name="Genoscope - CEA"/>
            <person name="William W."/>
        </authorList>
    </citation>
    <scope>NUCLEOTIDE SEQUENCE</scope>
</reference>
<dbReference type="Proteomes" id="UP000692954">
    <property type="component" value="Unassembled WGS sequence"/>
</dbReference>
<proteinExistence type="predicted"/>
<name>A0A8S1PEA0_9CILI</name>
<evidence type="ECO:0000313" key="3">
    <source>
        <dbReference type="Proteomes" id="UP000692954"/>
    </source>
</evidence>
<evidence type="ECO:0000313" key="2">
    <source>
        <dbReference type="EMBL" id="CAD8101486.1"/>
    </source>
</evidence>
<keyword evidence="1" id="KW-0472">Membrane</keyword>
<protein>
    <submittedName>
        <fullName evidence="2">Uncharacterized protein</fullName>
    </submittedName>
</protein>
<keyword evidence="1" id="KW-0812">Transmembrane</keyword>
<comment type="caution">
    <text evidence="2">The sequence shown here is derived from an EMBL/GenBank/DDBJ whole genome shotgun (WGS) entry which is preliminary data.</text>
</comment>
<dbReference type="AlphaFoldDB" id="A0A8S1PEA0"/>
<organism evidence="2 3">
    <name type="scientific">Paramecium sonneborni</name>
    <dbReference type="NCBI Taxonomy" id="65129"/>
    <lineage>
        <taxon>Eukaryota</taxon>
        <taxon>Sar</taxon>
        <taxon>Alveolata</taxon>
        <taxon>Ciliophora</taxon>
        <taxon>Intramacronucleata</taxon>
        <taxon>Oligohymenophorea</taxon>
        <taxon>Peniculida</taxon>
        <taxon>Parameciidae</taxon>
        <taxon>Paramecium</taxon>
    </lineage>
</organism>
<accession>A0A8S1PEA0</accession>
<keyword evidence="3" id="KW-1185">Reference proteome</keyword>
<sequence>MNLQDKQLKFLIITQLFNQNHFDPKFQTKSLQSYGQINVGNDFRIATSKEKQKALILWYSKVILLQKYFQQKMKMMQHMMRNAMFFFRMPSLLPFHCTIWITIEIIKCGNEN</sequence>
<gene>
    <name evidence="2" type="ORF">PSON_ATCC_30995.1.T0760006</name>
</gene>
<keyword evidence="1" id="KW-1133">Transmembrane helix</keyword>
<dbReference type="EMBL" id="CAJJDN010000076">
    <property type="protein sequence ID" value="CAD8101486.1"/>
    <property type="molecule type" value="Genomic_DNA"/>
</dbReference>